<proteinExistence type="predicted"/>
<gene>
    <name evidence="2" type="ORF">H6A04_02090</name>
</gene>
<evidence type="ECO:0000313" key="2">
    <source>
        <dbReference type="EMBL" id="MBM6874462.1"/>
    </source>
</evidence>
<keyword evidence="3" id="KW-1185">Reference proteome</keyword>
<evidence type="ECO:0000256" key="1">
    <source>
        <dbReference type="SAM" id="Coils"/>
    </source>
</evidence>
<dbReference type="EMBL" id="JACJLT010000011">
    <property type="protein sequence ID" value="MBM6874462.1"/>
    <property type="molecule type" value="Genomic_DNA"/>
</dbReference>
<organism evidence="2 3">
    <name type="scientific">Fusobacterium mortiferum</name>
    <dbReference type="NCBI Taxonomy" id="850"/>
    <lineage>
        <taxon>Bacteria</taxon>
        <taxon>Fusobacteriati</taxon>
        <taxon>Fusobacteriota</taxon>
        <taxon>Fusobacteriia</taxon>
        <taxon>Fusobacteriales</taxon>
        <taxon>Fusobacteriaceae</taxon>
        <taxon>Fusobacterium</taxon>
    </lineage>
</organism>
<comment type="caution">
    <text evidence="2">The sequence shown here is derived from an EMBL/GenBank/DDBJ whole genome shotgun (WGS) entry which is preliminary data.</text>
</comment>
<sequence length="86" mass="10274">MEIDSIIKSIFSIFAFGVGYHKYIISVLERRSRELEDKIEKKIDKEVWEREKNLFLKLQTESNKTLADSLRRIEDRIGRIEEKLMG</sequence>
<dbReference type="RefSeq" id="WP_204715676.1">
    <property type="nucleotide sequence ID" value="NZ_JACJLT010000011.1"/>
</dbReference>
<evidence type="ECO:0000313" key="3">
    <source>
        <dbReference type="Proteomes" id="UP000728968"/>
    </source>
</evidence>
<protein>
    <submittedName>
        <fullName evidence="2">Uncharacterized protein</fullName>
    </submittedName>
</protein>
<dbReference type="Proteomes" id="UP000728968">
    <property type="component" value="Unassembled WGS sequence"/>
</dbReference>
<feature type="coiled-coil region" evidence="1">
    <location>
        <begin position="25"/>
        <end position="83"/>
    </location>
</feature>
<accession>A0ABS2G052</accession>
<keyword evidence="1" id="KW-0175">Coiled coil</keyword>
<reference evidence="2 3" key="1">
    <citation type="journal article" date="2021" name="Sci. Rep.">
        <title>The distribution of antibiotic resistance genes in chicken gut microbiota commensals.</title>
        <authorList>
            <person name="Juricova H."/>
            <person name="Matiasovicova J."/>
            <person name="Kubasova T."/>
            <person name="Cejkova D."/>
            <person name="Rychlik I."/>
        </authorList>
    </citation>
    <scope>NUCLEOTIDE SEQUENCE [LARGE SCALE GENOMIC DNA]</scope>
    <source>
        <strain evidence="2 3">An425</strain>
    </source>
</reference>
<name>A0ABS2G052_FUSMR</name>